<comment type="caution">
    <text evidence="1">The sequence shown here is derived from an EMBL/GenBank/DDBJ whole genome shotgun (WGS) entry which is preliminary data.</text>
</comment>
<keyword evidence="2" id="KW-1185">Reference proteome</keyword>
<proteinExistence type="predicted"/>
<sequence>MSFLKPKQSVGVRKSSANLETNERMCFSVLTSCVRYGERAVAACAKILQMRPYARVADVDELRERAREVRAWRIDEAAFSTNAGTPSCISIWTLLNYSAGDKAYGRVLAKAKAVLHDVDRSFRSLLTRKNTAFAMLASAKEPDLHLSVAQLGRRLRSCKAEHDAFAAGLRVVSAMVVDLVVD</sequence>
<protein>
    <submittedName>
        <fullName evidence="1">Uncharacterized protein</fullName>
    </submittedName>
</protein>
<name>A0ACB8R2S7_9AGAM</name>
<reference evidence="1" key="2">
    <citation type="journal article" date="2022" name="New Phytol.">
        <title>Evolutionary transition to the ectomycorrhizal habit in the genomes of a hyperdiverse lineage of mushroom-forming fungi.</title>
        <authorList>
            <person name="Looney B."/>
            <person name="Miyauchi S."/>
            <person name="Morin E."/>
            <person name="Drula E."/>
            <person name="Courty P.E."/>
            <person name="Kohler A."/>
            <person name="Kuo A."/>
            <person name="LaButti K."/>
            <person name="Pangilinan J."/>
            <person name="Lipzen A."/>
            <person name="Riley R."/>
            <person name="Andreopoulos W."/>
            <person name="He G."/>
            <person name="Johnson J."/>
            <person name="Nolan M."/>
            <person name="Tritt A."/>
            <person name="Barry K.W."/>
            <person name="Grigoriev I.V."/>
            <person name="Nagy L.G."/>
            <person name="Hibbett D."/>
            <person name="Henrissat B."/>
            <person name="Matheny P.B."/>
            <person name="Labbe J."/>
            <person name="Martin F.M."/>
        </authorList>
    </citation>
    <scope>NUCLEOTIDE SEQUENCE</scope>
    <source>
        <strain evidence="1">FP105234-sp</strain>
    </source>
</reference>
<reference evidence="1" key="1">
    <citation type="submission" date="2021-02" db="EMBL/GenBank/DDBJ databases">
        <authorList>
            <consortium name="DOE Joint Genome Institute"/>
            <person name="Ahrendt S."/>
            <person name="Looney B.P."/>
            <person name="Miyauchi S."/>
            <person name="Morin E."/>
            <person name="Drula E."/>
            <person name="Courty P.E."/>
            <person name="Chicoki N."/>
            <person name="Fauchery L."/>
            <person name="Kohler A."/>
            <person name="Kuo A."/>
            <person name="Labutti K."/>
            <person name="Pangilinan J."/>
            <person name="Lipzen A."/>
            <person name="Riley R."/>
            <person name="Andreopoulos W."/>
            <person name="He G."/>
            <person name="Johnson J."/>
            <person name="Barry K.W."/>
            <person name="Grigoriev I.V."/>
            <person name="Nagy L."/>
            <person name="Hibbett D."/>
            <person name="Henrissat B."/>
            <person name="Matheny P.B."/>
            <person name="Labbe J."/>
            <person name="Martin F."/>
        </authorList>
    </citation>
    <scope>NUCLEOTIDE SEQUENCE</scope>
    <source>
        <strain evidence="1">FP105234-sp</strain>
    </source>
</reference>
<gene>
    <name evidence="1" type="ORF">FA95DRAFT_1357454</name>
</gene>
<evidence type="ECO:0000313" key="2">
    <source>
        <dbReference type="Proteomes" id="UP000814033"/>
    </source>
</evidence>
<evidence type="ECO:0000313" key="1">
    <source>
        <dbReference type="EMBL" id="KAI0037846.1"/>
    </source>
</evidence>
<accession>A0ACB8R2S7</accession>
<dbReference type="Proteomes" id="UP000814033">
    <property type="component" value="Unassembled WGS sequence"/>
</dbReference>
<dbReference type="EMBL" id="MU276691">
    <property type="protein sequence ID" value="KAI0037846.1"/>
    <property type="molecule type" value="Genomic_DNA"/>
</dbReference>
<organism evidence="1 2">
    <name type="scientific">Auriscalpium vulgare</name>
    <dbReference type="NCBI Taxonomy" id="40419"/>
    <lineage>
        <taxon>Eukaryota</taxon>
        <taxon>Fungi</taxon>
        <taxon>Dikarya</taxon>
        <taxon>Basidiomycota</taxon>
        <taxon>Agaricomycotina</taxon>
        <taxon>Agaricomycetes</taxon>
        <taxon>Russulales</taxon>
        <taxon>Auriscalpiaceae</taxon>
        <taxon>Auriscalpium</taxon>
    </lineage>
</organism>